<sequence length="190" mass="20731">MARPKSEDKRLALLEAAKVAVAELGLGAATSLIAKKAGVAEGTLFRYFATKDELLNALYLHLKLSLGKTMMENYRPGSSVKERARAVWSGYIDWGLISPAASKAMRQLAVSDKITEETLAQAAQLYPELHELAEACVTSEFFSCGQSAFADAIFFSLAETTMEFASREPNEAGNYKTAGFEVMWRAMTKG</sequence>
<keyword evidence="1 2" id="KW-0238">DNA-binding</keyword>
<evidence type="ECO:0000313" key="4">
    <source>
        <dbReference type="EMBL" id="MCT4702813.1"/>
    </source>
</evidence>
<name>A0A9X3ADE2_9ENTR</name>
<dbReference type="SUPFAM" id="SSF46689">
    <property type="entry name" value="Homeodomain-like"/>
    <property type="match status" value="1"/>
</dbReference>
<feature type="domain" description="HTH tetR-type" evidence="3">
    <location>
        <begin position="7"/>
        <end position="66"/>
    </location>
</feature>
<dbReference type="PANTHER" id="PTHR30055">
    <property type="entry name" value="HTH-TYPE TRANSCRIPTIONAL REGULATOR RUTR"/>
    <property type="match status" value="1"/>
</dbReference>
<evidence type="ECO:0000256" key="2">
    <source>
        <dbReference type="PROSITE-ProRule" id="PRU00335"/>
    </source>
</evidence>
<dbReference type="InterPro" id="IPR050109">
    <property type="entry name" value="HTH-type_TetR-like_transc_reg"/>
</dbReference>
<evidence type="ECO:0000313" key="5">
    <source>
        <dbReference type="Proteomes" id="UP001150641"/>
    </source>
</evidence>
<dbReference type="Proteomes" id="UP001150641">
    <property type="component" value="Unassembled WGS sequence"/>
</dbReference>
<dbReference type="InterPro" id="IPR009057">
    <property type="entry name" value="Homeodomain-like_sf"/>
</dbReference>
<dbReference type="RefSeq" id="WP_271123564.1">
    <property type="nucleotide sequence ID" value="NZ_JALHAN010000066.1"/>
</dbReference>
<reference evidence="4" key="1">
    <citation type="submission" date="2022-03" db="EMBL/GenBank/DDBJ databases">
        <title>Proposal of a novel genus Dryocolo and two novel species.</title>
        <authorList>
            <person name="Maddock D.W."/>
            <person name="Brady C.L."/>
            <person name="Denman S."/>
            <person name="Arnold D."/>
        </authorList>
    </citation>
    <scope>NUCLEOTIDE SEQUENCE</scope>
    <source>
        <strain evidence="4">H6W4</strain>
    </source>
</reference>
<comment type="caution">
    <text evidence="4">The sequence shown here is derived from an EMBL/GenBank/DDBJ whole genome shotgun (WGS) entry which is preliminary data.</text>
</comment>
<dbReference type="InterPro" id="IPR001647">
    <property type="entry name" value="HTH_TetR"/>
</dbReference>
<dbReference type="PROSITE" id="PS50977">
    <property type="entry name" value="HTH_TETR_2"/>
    <property type="match status" value="1"/>
</dbReference>
<dbReference type="Gene3D" id="1.10.357.10">
    <property type="entry name" value="Tetracycline Repressor, domain 2"/>
    <property type="match status" value="1"/>
</dbReference>
<dbReference type="AlphaFoldDB" id="A0A9X3ADE2"/>
<dbReference type="GO" id="GO:0003677">
    <property type="term" value="F:DNA binding"/>
    <property type="evidence" value="ECO:0007669"/>
    <property type="project" value="UniProtKB-UniRule"/>
</dbReference>
<evidence type="ECO:0000256" key="1">
    <source>
        <dbReference type="ARBA" id="ARBA00023125"/>
    </source>
</evidence>
<protein>
    <submittedName>
        <fullName evidence="4">TetR/AcrR family transcriptional regulator</fullName>
    </submittedName>
</protein>
<accession>A0A9X3ADE2</accession>
<proteinExistence type="predicted"/>
<feature type="DNA-binding region" description="H-T-H motif" evidence="2">
    <location>
        <begin position="29"/>
        <end position="48"/>
    </location>
</feature>
<evidence type="ECO:0000259" key="3">
    <source>
        <dbReference type="PROSITE" id="PS50977"/>
    </source>
</evidence>
<dbReference type="PANTHER" id="PTHR30055:SF222">
    <property type="entry name" value="REGULATORY PROTEIN"/>
    <property type="match status" value="1"/>
</dbReference>
<dbReference type="EMBL" id="JALHAP010000079">
    <property type="protein sequence ID" value="MCT4702813.1"/>
    <property type="molecule type" value="Genomic_DNA"/>
</dbReference>
<dbReference type="Pfam" id="PF00440">
    <property type="entry name" value="TetR_N"/>
    <property type="match status" value="1"/>
</dbReference>
<gene>
    <name evidence="4" type="ORF">MUA00_13580</name>
</gene>
<dbReference type="PRINTS" id="PR00455">
    <property type="entry name" value="HTHTETR"/>
</dbReference>
<keyword evidence="5" id="KW-1185">Reference proteome</keyword>
<organism evidence="4 5">
    <name type="scientific">Dryocola boscaweniae</name>
    <dbReference type="NCBI Taxonomy" id="2925397"/>
    <lineage>
        <taxon>Bacteria</taxon>
        <taxon>Pseudomonadati</taxon>
        <taxon>Pseudomonadota</taxon>
        <taxon>Gammaproteobacteria</taxon>
        <taxon>Enterobacterales</taxon>
        <taxon>Enterobacteriaceae</taxon>
        <taxon>Dryocola</taxon>
    </lineage>
</organism>